<evidence type="ECO:0000256" key="1">
    <source>
        <dbReference type="ARBA" id="ARBA00009437"/>
    </source>
</evidence>
<feature type="compositionally biased region" description="Polar residues" evidence="5">
    <location>
        <begin position="357"/>
        <end position="366"/>
    </location>
</feature>
<evidence type="ECO:0000256" key="5">
    <source>
        <dbReference type="SAM" id="MobiDB-lite"/>
    </source>
</evidence>
<keyword evidence="2" id="KW-0805">Transcription regulation</keyword>
<evidence type="ECO:0000256" key="2">
    <source>
        <dbReference type="ARBA" id="ARBA00023015"/>
    </source>
</evidence>
<dbReference type="Pfam" id="PF03466">
    <property type="entry name" value="LysR_substrate"/>
    <property type="match status" value="1"/>
</dbReference>
<feature type="domain" description="HTH lysR-type" evidence="6">
    <location>
        <begin position="8"/>
        <end position="65"/>
    </location>
</feature>
<dbReference type="SUPFAM" id="SSF53850">
    <property type="entry name" value="Periplasmic binding protein-like II"/>
    <property type="match status" value="1"/>
</dbReference>
<dbReference type="Pfam" id="PF00126">
    <property type="entry name" value="HTH_1"/>
    <property type="match status" value="1"/>
</dbReference>
<reference evidence="7 8" key="1">
    <citation type="journal article" date="2019" name="Int. J. Syst. Evol. Microbiol.">
        <title>The Global Catalogue of Microorganisms (GCM) 10K type strain sequencing project: providing services to taxonomists for standard genome sequencing and annotation.</title>
        <authorList>
            <consortium name="The Broad Institute Genomics Platform"/>
            <consortium name="The Broad Institute Genome Sequencing Center for Infectious Disease"/>
            <person name="Wu L."/>
            <person name="Ma J."/>
        </authorList>
    </citation>
    <scope>NUCLEOTIDE SEQUENCE [LARGE SCALE GENOMIC DNA]</scope>
    <source>
        <strain evidence="7 8">JCM 15481</strain>
    </source>
</reference>
<evidence type="ECO:0000313" key="7">
    <source>
        <dbReference type="EMBL" id="GAA2112366.1"/>
    </source>
</evidence>
<gene>
    <name evidence="7" type="primary">stgR</name>
    <name evidence="7" type="ORF">GCM10009802_10470</name>
</gene>
<evidence type="ECO:0000313" key="8">
    <source>
        <dbReference type="Proteomes" id="UP001500443"/>
    </source>
</evidence>
<protein>
    <submittedName>
        <fullName evidence="7">LysR family transcriptional regulator StgR</fullName>
    </submittedName>
</protein>
<dbReference type="InterPro" id="IPR000847">
    <property type="entry name" value="LysR_HTH_N"/>
</dbReference>
<accession>A0ABN2XIN9</accession>
<dbReference type="Proteomes" id="UP001500443">
    <property type="component" value="Unassembled WGS sequence"/>
</dbReference>
<dbReference type="PANTHER" id="PTHR30346">
    <property type="entry name" value="TRANSCRIPTIONAL DUAL REGULATOR HCAR-RELATED"/>
    <property type="match status" value="1"/>
</dbReference>
<keyword evidence="3" id="KW-0238">DNA-binding</keyword>
<evidence type="ECO:0000259" key="6">
    <source>
        <dbReference type="PROSITE" id="PS50931"/>
    </source>
</evidence>
<organism evidence="7 8">
    <name type="scientific">Streptomyces synnematoformans</name>
    <dbReference type="NCBI Taxonomy" id="415721"/>
    <lineage>
        <taxon>Bacteria</taxon>
        <taxon>Bacillati</taxon>
        <taxon>Actinomycetota</taxon>
        <taxon>Actinomycetes</taxon>
        <taxon>Kitasatosporales</taxon>
        <taxon>Streptomycetaceae</taxon>
        <taxon>Streptomyces</taxon>
    </lineage>
</organism>
<evidence type="ECO:0000256" key="4">
    <source>
        <dbReference type="ARBA" id="ARBA00023163"/>
    </source>
</evidence>
<comment type="caution">
    <text evidence="7">The sequence shown here is derived from an EMBL/GenBank/DDBJ whole genome shotgun (WGS) entry which is preliminary data.</text>
</comment>
<feature type="region of interest" description="Disordered" evidence="5">
    <location>
        <begin position="331"/>
        <end position="377"/>
    </location>
</feature>
<dbReference type="EMBL" id="BAAAPF010000015">
    <property type="protein sequence ID" value="GAA2112366.1"/>
    <property type="molecule type" value="Genomic_DNA"/>
</dbReference>
<sequence length="377" mass="39326">MATAPRDVEPRLLRAFAAVAETLHFTRAAGRLYVAQQALSRDIRRLERELGAELFVRTTRQVRLTGEGERLLPYARRVLAAYDDLAGAADPRSRPLLVDVGARYSTGQRVLDAARAAAPDLELVARFHSGLTGAAAEIGAGRLDVSFGRVAGLAPGTRAGLRHELVRLEPMAVLLPSAHPLAARAAVPLAALAGETLYAADGNAATAEWTDLARELFAGRGIRLAAPFPEIDGEAEFVRLVHRHGWSVLATTEFADIPGMTLRPLTDPVPLSPVSLAWRRGLSHPGLGALRAAALRLARAHDWLHRPRAAWLPEADRALHATGAGAAQAGAAQAGAAQAGAAQAAAPQAGGGAASSDVAQPASSGSERAVSEPGSTL</sequence>
<evidence type="ECO:0000256" key="3">
    <source>
        <dbReference type="ARBA" id="ARBA00023125"/>
    </source>
</evidence>
<dbReference type="InterPro" id="IPR036388">
    <property type="entry name" value="WH-like_DNA-bd_sf"/>
</dbReference>
<dbReference type="SUPFAM" id="SSF46785">
    <property type="entry name" value="Winged helix' DNA-binding domain"/>
    <property type="match status" value="1"/>
</dbReference>
<dbReference type="InterPro" id="IPR005119">
    <property type="entry name" value="LysR_subst-bd"/>
</dbReference>
<dbReference type="Gene3D" id="1.10.10.10">
    <property type="entry name" value="Winged helix-like DNA-binding domain superfamily/Winged helix DNA-binding domain"/>
    <property type="match status" value="1"/>
</dbReference>
<comment type="similarity">
    <text evidence="1">Belongs to the LysR transcriptional regulatory family.</text>
</comment>
<dbReference type="RefSeq" id="WP_344288333.1">
    <property type="nucleotide sequence ID" value="NZ_BAAAPF010000015.1"/>
</dbReference>
<proteinExistence type="inferred from homology"/>
<name>A0ABN2XIN9_9ACTN</name>
<feature type="compositionally biased region" description="Low complexity" evidence="5">
    <location>
        <begin position="331"/>
        <end position="348"/>
    </location>
</feature>
<dbReference type="PROSITE" id="PS50931">
    <property type="entry name" value="HTH_LYSR"/>
    <property type="match status" value="1"/>
</dbReference>
<dbReference type="PRINTS" id="PR00039">
    <property type="entry name" value="HTHLYSR"/>
</dbReference>
<dbReference type="InterPro" id="IPR036390">
    <property type="entry name" value="WH_DNA-bd_sf"/>
</dbReference>
<dbReference type="PANTHER" id="PTHR30346:SF0">
    <property type="entry name" value="HCA OPERON TRANSCRIPTIONAL ACTIVATOR HCAR"/>
    <property type="match status" value="1"/>
</dbReference>
<keyword evidence="4" id="KW-0804">Transcription</keyword>
<keyword evidence="8" id="KW-1185">Reference proteome</keyword>
<dbReference type="Gene3D" id="3.40.190.10">
    <property type="entry name" value="Periplasmic binding protein-like II"/>
    <property type="match status" value="2"/>
</dbReference>